<feature type="compositionally biased region" description="Acidic residues" evidence="1">
    <location>
        <begin position="37"/>
        <end position="46"/>
    </location>
</feature>
<dbReference type="Proteomes" id="UP000466535">
    <property type="component" value="Unassembled WGS sequence"/>
</dbReference>
<dbReference type="OrthoDB" id="280213at2157"/>
<protein>
    <submittedName>
        <fullName evidence="2">Uncharacterized protein</fullName>
    </submittedName>
</protein>
<evidence type="ECO:0000313" key="3">
    <source>
        <dbReference type="Proteomes" id="UP000466535"/>
    </source>
</evidence>
<dbReference type="AlphaFoldDB" id="A0A6B0SZC4"/>
<organism evidence="2 3">
    <name type="scientific">Halovenus carboxidivorans</name>
    <dbReference type="NCBI Taxonomy" id="2692199"/>
    <lineage>
        <taxon>Archaea</taxon>
        <taxon>Methanobacteriati</taxon>
        <taxon>Methanobacteriota</taxon>
        <taxon>Stenosarchaea group</taxon>
        <taxon>Halobacteria</taxon>
        <taxon>Halobacteriales</taxon>
        <taxon>Haloarculaceae</taxon>
        <taxon>Halovenus</taxon>
    </lineage>
</organism>
<evidence type="ECO:0000313" key="2">
    <source>
        <dbReference type="EMBL" id="MXR50845.1"/>
    </source>
</evidence>
<accession>A0A6B0SZC4</accession>
<dbReference type="RefSeq" id="WP_159762939.1">
    <property type="nucleotide sequence ID" value="NZ_WUUT01000001.1"/>
</dbReference>
<proteinExistence type="predicted"/>
<comment type="caution">
    <text evidence="2">The sequence shown here is derived from an EMBL/GenBank/DDBJ whole genome shotgun (WGS) entry which is preliminary data.</text>
</comment>
<name>A0A6B0SZC4_9EURY</name>
<dbReference type="EMBL" id="WUUT01000001">
    <property type="protein sequence ID" value="MXR50845.1"/>
    <property type="molecule type" value="Genomic_DNA"/>
</dbReference>
<keyword evidence="3" id="KW-1185">Reference proteome</keyword>
<sequence>MSERVFVCLDCGTRVETFLEPCPDCDSEQFKSTTADSGDEREEPLTEELAKLTRPVNPIAPAAGD</sequence>
<gene>
    <name evidence="2" type="ORF">GRX03_04390</name>
</gene>
<reference evidence="2 3" key="1">
    <citation type="submission" date="2019-12" db="EMBL/GenBank/DDBJ databases">
        <title>Isolation and characterization of three novel carbon monoxide-oxidizing members of Halobacteria from salione crusts and soils.</title>
        <authorList>
            <person name="Myers M.R."/>
            <person name="King G.M."/>
        </authorList>
    </citation>
    <scope>NUCLEOTIDE SEQUENCE [LARGE SCALE GENOMIC DNA]</scope>
    <source>
        <strain evidence="2 3">WSH3</strain>
    </source>
</reference>
<evidence type="ECO:0000256" key="1">
    <source>
        <dbReference type="SAM" id="MobiDB-lite"/>
    </source>
</evidence>
<feature type="region of interest" description="Disordered" evidence="1">
    <location>
        <begin position="28"/>
        <end position="65"/>
    </location>
</feature>